<evidence type="ECO:0000313" key="14">
    <source>
        <dbReference type="Proteomes" id="UP000784294"/>
    </source>
</evidence>
<comment type="catalytic activity">
    <reaction evidence="7">
        <text>ATP + H2O = ADP + phosphate + H(+)</text>
        <dbReference type="Rhea" id="RHEA:13065"/>
        <dbReference type="ChEBI" id="CHEBI:15377"/>
        <dbReference type="ChEBI" id="CHEBI:15378"/>
        <dbReference type="ChEBI" id="CHEBI:30616"/>
        <dbReference type="ChEBI" id="CHEBI:43474"/>
        <dbReference type="ChEBI" id="CHEBI:456216"/>
        <dbReference type="EC" id="3.6.4.13"/>
    </reaction>
</comment>
<keyword evidence="2 9" id="KW-0547">Nucleotide-binding</keyword>
<dbReference type="CDD" id="cd18787">
    <property type="entry name" value="SF2_C_DEAD"/>
    <property type="match status" value="1"/>
</dbReference>
<sequence>FGCLNLADGPAYPGGSFILPNQPYFKSGFGANQPHLNRNNNSPRYTKTPSFDSPFNTLNGYPLVNSFILPGNKSEGIGIFGSPPIPRDIGNNDHFISNSCFSRVHTGDLSWQVKDRKKTELELFGQPKIGLNFQLYENIPVKQSGPNWTAIEPLSFFTDIELNQTIKENITRAHYLKPTPVQKYALPIVLAKRDLMACAQTGSGKTAAFLIPILNMIFEDPKKEAKNLLINGVAYPLALVLAPTRELSSQIYDEARKFAYRSDIKSCVAYGGVSIANQLRNLAKGCTLLVATPGRLLDIIVRGKVCLEHLNFLVLDEADRMLDMGFEPQIRRIVEQFGMPSSNKRQTLMFSATFPAEIQSLARDFLHSYIFLTVGRVGSTNENISQDIVNVSEAEKQDLLINILKQREENTLILVFVETKRGADLLANMLLQRGFPAAAIHGDRAQADREQVLASFRAGVTPILIATAVAARGLDVPNVKAT</sequence>
<evidence type="ECO:0000259" key="12">
    <source>
        <dbReference type="PROSITE" id="PS51195"/>
    </source>
</evidence>
<dbReference type="SMART" id="SM00490">
    <property type="entry name" value="HELICc"/>
    <property type="match status" value="1"/>
</dbReference>
<dbReference type="PROSITE" id="PS00039">
    <property type="entry name" value="DEAD_ATP_HELICASE"/>
    <property type="match status" value="1"/>
</dbReference>
<gene>
    <name evidence="13" type="ORF">PXEA_LOCUS10709</name>
</gene>
<feature type="domain" description="Helicase ATP-binding" evidence="10">
    <location>
        <begin position="186"/>
        <end position="372"/>
    </location>
</feature>
<dbReference type="GO" id="GO:0003724">
    <property type="term" value="F:RNA helicase activity"/>
    <property type="evidence" value="ECO:0007669"/>
    <property type="project" value="UniProtKB-EC"/>
</dbReference>
<dbReference type="FunFam" id="3.40.50.300:FF:000397">
    <property type="entry name" value="Probable ATP-dependent RNA helicase DDX4"/>
    <property type="match status" value="1"/>
</dbReference>
<dbReference type="InterPro" id="IPR014014">
    <property type="entry name" value="RNA_helicase_DEAD_Q_motif"/>
</dbReference>
<evidence type="ECO:0000259" key="11">
    <source>
        <dbReference type="PROSITE" id="PS51194"/>
    </source>
</evidence>
<feature type="domain" description="Helicase C-terminal" evidence="11">
    <location>
        <begin position="395"/>
        <end position="482"/>
    </location>
</feature>
<dbReference type="GO" id="GO:0016787">
    <property type="term" value="F:hydrolase activity"/>
    <property type="evidence" value="ECO:0007669"/>
    <property type="project" value="UniProtKB-KW"/>
</dbReference>
<dbReference type="GO" id="GO:0003723">
    <property type="term" value="F:RNA binding"/>
    <property type="evidence" value="ECO:0007669"/>
    <property type="project" value="UniProtKB-KW"/>
</dbReference>
<accession>A0A3S5A814</accession>
<keyword evidence="14" id="KW-1185">Reference proteome</keyword>
<feature type="short sequence motif" description="Q motif" evidence="8">
    <location>
        <begin position="155"/>
        <end position="183"/>
    </location>
</feature>
<evidence type="ECO:0000256" key="8">
    <source>
        <dbReference type="PROSITE-ProRule" id="PRU00552"/>
    </source>
</evidence>
<evidence type="ECO:0000256" key="7">
    <source>
        <dbReference type="ARBA" id="ARBA00047984"/>
    </source>
</evidence>
<comment type="caution">
    <text evidence="13">The sequence shown here is derived from an EMBL/GenBank/DDBJ whole genome shotgun (WGS) entry which is preliminary data.</text>
</comment>
<proteinExistence type="inferred from homology"/>
<evidence type="ECO:0000256" key="4">
    <source>
        <dbReference type="ARBA" id="ARBA00022806"/>
    </source>
</evidence>
<dbReference type="PANTHER" id="PTHR47958">
    <property type="entry name" value="ATP-DEPENDENT RNA HELICASE DBP3"/>
    <property type="match status" value="1"/>
</dbReference>
<dbReference type="InterPro" id="IPR044763">
    <property type="entry name" value="Ded1/Dbp1_DEADc"/>
</dbReference>
<evidence type="ECO:0000256" key="5">
    <source>
        <dbReference type="ARBA" id="ARBA00022840"/>
    </source>
</evidence>
<keyword evidence="4 9" id="KW-0347">Helicase</keyword>
<dbReference type="PROSITE" id="PS51194">
    <property type="entry name" value="HELICASE_CTER"/>
    <property type="match status" value="1"/>
</dbReference>
<evidence type="ECO:0000256" key="2">
    <source>
        <dbReference type="ARBA" id="ARBA00022741"/>
    </source>
</evidence>
<dbReference type="PROSITE" id="PS51192">
    <property type="entry name" value="HELICASE_ATP_BIND_1"/>
    <property type="match status" value="1"/>
</dbReference>
<dbReference type="SMART" id="SM00487">
    <property type="entry name" value="DEXDc"/>
    <property type="match status" value="1"/>
</dbReference>
<protein>
    <recommendedName>
        <fullName evidence="1">RNA helicase</fullName>
        <ecNumber evidence="1">3.6.4.13</ecNumber>
    </recommendedName>
</protein>
<dbReference type="AlphaFoldDB" id="A0A3S5A814"/>
<dbReference type="InterPro" id="IPR000629">
    <property type="entry name" value="RNA-helicase_DEAD-box_CS"/>
</dbReference>
<dbReference type="Proteomes" id="UP000784294">
    <property type="component" value="Unassembled WGS sequence"/>
</dbReference>
<evidence type="ECO:0000256" key="1">
    <source>
        <dbReference type="ARBA" id="ARBA00012552"/>
    </source>
</evidence>
<evidence type="ECO:0000313" key="13">
    <source>
        <dbReference type="EMBL" id="VEL17269.1"/>
    </source>
</evidence>
<dbReference type="OrthoDB" id="196131at2759"/>
<reference evidence="13" key="1">
    <citation type="submission" date="2018-11" db="EMBL/GenBank/DDBJ databases">
        <authorList>
            <consortium name="Pathogen Informatics"/>
        </authorList>
    </citation>
    <scope>NUCLEOTIDE SEQUENCE</scope>
</reference>
<evidence type="ECO:0000256" key="3">
    <source>
        <dbReference type="ARBA" id="ARBA00022801"/>
    </source>
</evidence>
<dbReference type="EMBL" id="CAAALY010031855">
    <property type="protein sequence ID" value="VEL17269.1"/>
    <property type="molecule type" value="Genomic_DNA"/>
</dbReference>
<dbReference type="Gene3D" id="3.40.50.300">
    <property type="entry name" value="P-loop containing nucleotide triphosphate hydrolases"/>
    <property type="match status" value="2"/>
</dbReference>
<feature type="domain" description="DEAD-box RNA helicase Q" evidence="12">
    <location>
        <begin position="155"/>
        <end position="183"/>
    </location>
</feature>
<dbReference type="InterPro" id="IPR001650">
    <property type="entry name" value="Helicase_C-like"/>
</dbReference>
<dbReference type="Pfam" id="PF00271">
    <property type="entry name" value="Helicase_C"/>
    <property type="match status" value="1"/>
</dbReference>
<evidence type="ECO:0000256" key="6">
    <source>
        <dbReference type="ARBA" id="ARBA00022884"/>
    </source>
</evidence>
<comment type="similarity">
    <text evidence="9">Belongs to the DEAD box helicase family.</text>
</comment>
<keyword evidence="6" id="KW-0694">RNA-binding</keyword>
<dbReference type="PROSITE" id="PS51195">
    <property type="entry name" value="Q_MOTIF"/>
    <property type="match status" value="1"/>
</dbReference>
<dbReference type="GO" id="GO:0005524">
    <property type="term" value="F:ATP binding"/>
    <property type="evidence" value="ECO:0007669"/>
    <property type="project" value="UniProtKB-KW"/>
</dbReference>
<dbReference type="InterPro" id="IPR027417">
    <property type="entry name" value="P-loop_NTPase"/>
</dbReference>
<name>A0A3S5A814_9PLAT</name>
<dbReference type="CDD" id="cd17967">
    <property type="entry name" value="DEADc_DDX3_DDX4"/>
    <property type="match status" value="1"/>
</dbReference>
<dbReference type="EC" id="3.6.4.13" evidence="1"/>
<keyword evidence="3 9" id="KW-0378">Hydrolase</keyword>
<feature type="non-terminal residue" evidence="13">
    <location>
        <position position="1"/>
    </location>
</feature>
<dbReference type="SUPFAM" id="SSF52540">
    <property type="entry name" value="P-loop containing nucleoside triphosphate hydrolases"/>
    <property type="match status" value="2"/>
</dbReference>
<evidence type="ECO:0000256" key="9">
    <source>
        <dbReference type="RuleBase" id="RU000492"/>
    </source>
</evidence>
<keyword evidence="5 9" id="KW-0067">ATP-binding</keyword>
<dbReference type="InterPro" id="IPR011545">
    <property type="entry name" value="DEAD/DEAH_box_helicase_dom"/>
</dbReference>
<dbReference type="InterPro" id="IPR014001">
    <property type="entry name" value="Helicase_ATP-bd"/>
</dbReference>
<evidence type="ECO:0000259" key="10">
    <source>
        <dbReference type="PROSITE" id="PS51192"/>
    </source>
</evidence>
<dbReference type="Pfam" id="PF00270">
    <property type="entry name" value="DEAD"/>
    <property type="match status" value="1"/>
</dbReference>
<organism evidence="13 14">
    <name type="scientific">Protopolystoma xenopodis</name>
    <dbReference type="NCBI Taxonomy" id="117903"/>
    <lineage>
        <taxon>Eukaryota</taxon>
        <taxon>Metazoa</taxon>
        <taxon>Spiralia</taxon>
        <taxon>Lophotrochozoa</taxon>
        <taxon>Platyhelminthes</taxon>
        <taxon>Monogenea</taxon>
        <taxon>Polyopisthocotylea</taxon>
        <taxon>Polystomatidea</taxon>
        <taxon>Polystomatidae</taxon>
        <taxon>Protopolystoma</taxon>
    </lineage>
</organism>